<dbReference type="Pfam" id="PF00288">
    <property type="entry name" value="GHMP_kinases_N"/>
    <property type="match status" value="1"/>
</dbReference>
<evidence type="ECO:0000256" key="1">
    <source>
        <dbReference type="ARBA" id="ARBA00022679"/>
    </source>
</evidence>
<dbReference type="InterPro" id="IPR013750">
    <property type="entry name" value="GHMP_kinase_C_dom"/>
</dbReference>
<accession>A0A931MZN9</accession>
<dbReference type="PANTHER" id="PTHR20861">
    <property type="entry name" value="HOMOSERINE/4-DIPHOSPHOCYTIDYL-2-C-METHYL-D-ERYTHRITOL KINASE"/>
    <property type="match status" value="1"/>
</dbReference>
<dbReference type="InterPro" id="IPR006204">
    <property type="entry name" value="GHMP_kinase_N_dom"/>
</dbReference>
<organism evidence="5 6">
    <name type="scientific">Methylobrevis albus</name>
    <dbReference type="NCBI Taxonomy" id="2793297"/>
    <lineage>
        <taxon>Bacteria</taxon>
        <taxon>Pseudomonadati</taxon>
        <taxon>Pseudomonadota</taxon>
        <taxon>Alphaproteobacteria</taxon>
        <taxon>Hyphomicrobiales</taxon>
        <taxon>Pleomorphomonadaceae</taxon>
        <taxon>Methylobrevis</taxon>
    </lineage>
</organism>
<evidence type="ECO:0000259" key="3">
    <source>
        <dbReference type="Pfam" id="PF00288"/>
    </source>
</evidence>
<dbReference type="Pfam" id="PF08544">
    <property type="entry name" value="GHMP_kinases_C"/>
    <property type="match status" value="1"/>
</dbReference>
<evidence type="ECO:0000313" key="5">
    <source>
        <dbReference type="EMBL" id="MBH0239632.1"/>
    </source>
</evidence>
<sequence length="338" mass="34980">MNQLKVGATPESTTGLLAGVRVEAPARLHLGLLDLAGDLGRRFGSIGVAIDEPVLDLTVRLSHGFSVEGAEAARVARYAESAARVLGLDRRIAENVAITVERAIPAHAGFGSGTQLALAVAAALARIAGARFDAAKVAADLDRGARSGVGLTAFERGGFVVDGGRGPSSLVPPVLARIAFPRGWRIVLVMDPGLVGSHGTDEMEAFKSLPPLPPERAAHLCRLTMMKLLPGLVEEDIGEFGAAITEIQEVLGDHFAPAQGGRRFVSPAVTEVLGLCRAAGAAGVGQSSWGPTGFAIVPSAKAARALVDYVVMNCHTGSDLQFLITQGRNRGALITPLA</sequence>
<dbReference type="GO" id="GO:0016301">
    <property type="term" value="F:kinase activity"/>
    <property type="evidence" value="ECO:0007669"/>
    <property type="project" value="UniProtKB-KW"/>
</dbReference>
<dbReference type="RefSeq" id="WP_197312720.1">
    <property type="nucleotide sequence ID" value="NZ_JADZLT010000056.1"/>
</dbReference>
<reference evidence="5" key="1">
    <citation type="submission" date="2020-12" db="EMBL/GenBank/DDBJ databases">
        <title>Methylobrevis albus sp. nov., isolated from fresh water lack sediment.</title>
        <authorList>
            <person name="Zou Q."/>
        </authorList>
    </citation>
    <scope>NUCLEOTIDE SEQUENCE</scope>
    <source>
        <strain evidence="5">L22</strain>
    </source>
</reference>
<dbReference type="GO" id="GO:0005524">
    <property type="term" value="F:ATP binding"/>
    <property type="evidence" value="ECO:0007669"/>
    <property type="project" value="InterPro"/>
</dbReference>
<dbReference type="SUPFAM" id="SSF54211">
    <property type="entry name" value="Ribosomal protein S5 domain 2-like"/>
    <property type="match status" value="1"/>
</dbReference>
<gene>
    <name evidence="5" type="ORF">I5731_17560</name>
</gene>
<comment type="caution">
    <text evidence="5">The sequence shown here is derived from an EMBL/GenBank/DDBJ whole genome shotgun (WGS) entry which is preliminary data.</text>
</comment>
<keyword evidence="1" id="KW-0808">Transferase</keyword>
<dbReference type="NCBIfam" id="TIGR00144">
    <property type="entry name" value="beta_RFAP_syn"/>
    <property type="match status" value="1"/>
</dbReference>
<dbReference type="InterPro" id="IPR020568">
    <property type="entry name" value="Ribosomal_Su5_D2-typ_SF"/>
</dbReference>
<dbReference type="EMBL" id="JADZLT010000056">
    <property type="protein sequence ID" value="MBH0239632.1"/>
    <property type="molecule type" value="Genomic_DNA"/>
</dbReference>
<dbReference type="PANTHER" id="PTHR20861:SF6">
    <property type="entry name" value="BETA-RIBOFURANOSYLPHENOL 5'-PHOSPHATE SYNTHASE"/>
    <property type="match status" value="1"/>
</dbReference>
<feature type="domain" description="GHMP kinase N-terminal" evidence="3">
    <location>
        <begin position="80"/>
        <end position="153"/>
    </location>
</feature>
<keyword evidence="6" id="KW-1185">Reference proteome</keyword>
<protein>
    <submittedName>
        <fullName evidence="5">GHMP kinase</fullName>
    </submittedName>
</protein>
<dbReference type="InterPro" id="IPR004422">
    <property type="entry name" value="RFAP_synthase"/>
</dbReference>
<feature type="domain" description="GHMP kinase C-terminal" evidence="4">
    <location>
        <begin position="229"/>
        <end position="308"/>
    </location>
</feature>
<keyword evidence="2 5" id="KW-0418">Kinase</keyword>
<name>A0A931MZN9_9HYPH</name>
<dbReference type="InterPro" id="IPR014721">
    <property type="entry name" value="Ribsml_uS5_D2-typ_fold_subgr"/>
</dbReference>
<dbReference type="PIRSF" id="PIRSF004884">
    <property type="entry name" value="Sugar_kin_arch"/>
    <property type="match status" value="1"/>
</dbReference>
<dbReference type="AlphaFoldDB" id="A0A931MZN9"/>
<dbReference type="Proteomes" id="UP000631694">
    <property type="component" value="Unassembled WGS sequence"/>
</dbReference>
<evidence type="ECO:0000259" key="4">
    <source>
        <dbReference type="Pfam" id="PF08544"/>
    </source>
</evidence>
<evidence type="ECO:0000313" key="6">
    <source>
        <dbReference type="Proteomes" id="UP000631694"/>
    </source>
</evidence>
<evidence type="ECO:0000256" key="2">
    <source>
        <dbReference type="ARBA" id="ARBA00022777"/>
    </source>
</evidence>
<dbReference type="Gene3D" id="3.30.230.10">
    <property type="match status" value="1"/>
</dbReference>
<proteinExistence type="predicted"/>